<gene>
    <name evidence="1" type="ORF">HZY62_18355</name>
</gene>
<protein>
    <submittedName>
        <fullName evidence="1">Uncharacterized protein</fullName>
    </submittedName>
</protein>
<comment type="caution">
    <text evidence="1">The sequence shown here is derived from an EMBL/GenBank/DDBJ whole genome shotgun (WGS) entry which is preliminary data.</text>
</comment>
<evidence type="ECO:0000313" key="1">
    <source>
        <dbReference type="EMBL" id="MBD1262567.1"/>
    </source>
</evidence>
<dbReference type="RefSeq" id="WP_170117897.1">
    <property type="nucleotide sequence ID" value="NZ_JACWLN010000012.1"/>
</dbReference>
<dbReference type="EMBL" id="JACWLN010000012">
    <property type="protein sequence ID" value="MBD1262567.1"/>
    <property type="molecule type" value="Genomic_DNA"/>
</dbReference>
<reference evidence="1 2" key="1">
    <citation type="submission" date="2020-07" db="EMBL/GenBank/DDBJ databases">
        <title>The draft genome sequence of Maribacter polysiphoniae KCTC 22021.</title>
        <authorList>
            <person name="Mu L."/>
        </authorList>
    </citation>
    <scope>NUCLEOTIDE SEQUENCE [LARGE SCALE GENOMIC DNA]</scope>
    <source>
        <strain evidence="1 2">KCTC 22021</strain>
    </source>
</reference>
<dbReference type="Proteomes" id="UP000651837">
    <property type="component" value="Unassembled WGS sequence"/>
</dbReference>
<evidence type="ECO:0000313" key="2">
    <source>
        <dbReference type="Proteomes" id="UP000651837"/>
    </source>
</evidence>
<sequence length="45" mass="5393">MQGKKDYQEKLFAHFKLSERVPKNNFHRRLKAELDLGFLYPLTKG</sequence>
<name>A0ABR7W508_9FLAO</name>
<keyword evidence="2" id="KW-1185">Reference proteome</keyword>
<accession>A0ABR7W508</accession>
<proteinExistence type="predicted"/>
<organism evidence="1 2">
    <name type="scientific">Maribacter polysiphoniae</name>
    <dbReference type="NCBI Taxonomy" id="429344"/>
    <lineage>
        <taxon>Bacteria</taxon>
        <taxon>Pseudomonadati</taxon>
        <taxon>Bacteroidota</taxon>
        <taxon>Flavobacteriia</taxon>
        <taxon>Flavobacteriales</taxon>
        <taxon>Flavobacteriaceae</taxon>
        <taxon>Maribacter</taxon>
    </lineage>
</organism>